<dbReference type="InterPro" id="IPR011037">
    <property type="entry name" value="Pyrv_Knase-like_insert_dom_sf"/>
</dbReference>
<keyword evidence="7" id="KW-0479">Metal-binding</keyword>
<evidence type="ECO:0000256" key="15">
    <source>
        <dbReference type="RuleBase" id="RU000504"/>
    </source>
</evidence>
<dbReference type="RefSeq" id="WP_186867718.1">
    <property type="nucleotide sequence ID" value="NZ_JACOPH010000017.1"/>
</dbReference>
<evidence type="ECO:0000256" key="4">
    <source>
        <dbReference type="ARBA" id="ARBA00012142"/>
    </source>
</evidence>
<evidence type="ECO:0000256" key="1">
    <source>
        <dbReference type="ARBA" id="ARBA00001958"/>
    </source>
</evidence>
<dbReference type="Gene3D" id="2.40.33.10">
    <property type="entry name" value="PK beta-barrel domain-like"/>
    <property type="match status" value="1"/>
</dbReference>
<dbReference type="InterPro" id="IPR015806">
    <property type="entry name" value="Pyrv_Knase_insert_dom_sf"/>
</dbReference>
<comment type="cofactor">
    <cofactor evidence="1">
        <name>K(+)</name>
        <dbReference type="ChEBI" id="CHEBI:29103"/>
    </cofactor>
</comment>
<comment type="similarity">
    <text evidence="3 15">Belongs to the pyruvate kinase family.</text>
</comment>
<keyword evidence="8" id="KW-0547">Nucleotide-binding</keyword>
<evidence type="ECO:0000259" key="16">
    <source>
        <dbReference type="Pfam" id="PF00224"/>
    </source>
</evidence>
<dbReference type="EC" id="2.7.1.40" evidence="4 14"/>
<dbReference type="Proteomes" id="UP000606720">
    <property type="component" value="Unassembled WGS sequence"/>
</dbReference>
<sequence length="344" mass="37939">MEIYGTIGPACEQVRQLEEMFRLGMTGIRLNASHSSLESADAWIKNIRQAAEAAGVNPQLLIDLQGPELRIRLAGKMHLTEGEKVLLRSDAQEKEVYSDHTDENAVYEKEIGIPDELAAVFTAQMELLLNDGKILLQTDQKVTDGYLCKVLRGGILSSGKSIAIKDQRIALPTLTAADIQNIKAAKAYGVTGVMLPFVRGKKDLDALKQALKESESESLKIYAKIENREGIQALDEIIEGCDMIVIARGDLGNAVPLWELPVVQHQIEERCKKKNRKFMVVTQMLASMEYEKVPTRAEVSDVFRAVSEGADAIMLTGETAAGNYPVAAMEYFVKTADCALKYFT</sequence>
<dbReference type="EMBL" id="JACOPH010000017">
    <property type="protein sequence ID" value="MBC5715339.1"/>
    <property type="molecule type" value="Genomic_DNA"/>
</dbReference>
<dbReference type="GO" id="GO:0004743">
    <property type="term" value="F:pyruvate kinase activity"/>
    <property type="evidence" value="ECO:0007669"/>
    <property type="project" value="UniProtKB-UniRule"/>
</dbReference>
<evidence type="ECO:0000256" key="3">
    <source>
        <dbReference type="ARBA" id="ARBA00008663"/>
    </source>
</evidence>
<dbReference type="PANTHER" id="PTHR11817">
    <property type="entry name" value="PYRUVATE KINASE"/>
    <property type="match status" value="1"/>
</dbReference>
<dbReference type="GO" id="GO:0000287">
    <property type="term" value="F:magnesium ion binding"/>
    <property type="evidence" value="ECO:0007669"/>
    <property type="project" value="UniProtKB-UniRule"/>
</dbReference>
<evidence type="ECO:0000256" key="11">
    <source>
        <dbReference type="ARBA" id="ARBA00022842"/>
    </source>
</evidence>
<evidence type="ECO:0000256" key="9">
    <source>
        <dbReference type="ARBA" id="ARBA00022777"/>
    </source>
</evidence>
<protein>
    <recommendedName>
        <fullName evidence="5 14">Pyruvate kinase</fullName>
        <ecNumber evidence="4 14">2.7.1.40</ecNumber>
    </recommendedName>
</protein>
<comment type="pathway">
    <text evidence="2 15">Carbohydrate degradation; glycolysis; pyruvate from D-glyceraldehyde 3-phosphate: step 5/5.</text>
</comment>
<keyword evidence="9 15" id="KW-0418">Kinase</keyword>
<evidence type="ECO:0000313" key="17">
    <source>
        <dbReference type="EMBL" id="MBC5715339.1"/>
    </source>
</evidence>
<dbReference type="GO" id="GO:0030955">
    <property type="term" value="F:potassium ion binding"/>
    <property type="evidence" value="ECO:0007669"/>
    <property type="project" value="UniProtKB-UniRule"/>
</dbReference>
<keyword evidence="6 15" id="KW-0808">Transferase</keyword>
<keyword evidence="18" id="KW-1185">Reference proteome</keyword>
<dbReference type="GO" id="GO:0016301">
    <property type="term" value="F:kinase activity"/>
    <property type="evidence" value="ECO:0007669"/>
    <property type="project" value="UniProtKB-KW"/>
</dbReference>
<dbReference type="Pfam" id="PF00224">
    <property type="entry name" value="PK"/>
    <property type="match status" value="1"/>
</dbReference>
<dbReference type="PRINTS" id="PR01050">
    <property type="entry name" value="PYRUVTKNASE"/>
</dbReference>
<dbReference type="Gene3D" id="3.20.20.60">
    <property type="entry name" value="Phosphoenolpyruvate-binding domains"/>
    <property type="match status" value="1"/>
</dbReference>
<comment type="catalytic activity">
    <reaction evidence="15">
        <text>pyruvate + ATP = phosphoenolpyruvate + ADP + H(+)</text>
        <dbReference type="Rhea" id="RHEA:18157"/>
        <dbReference type="ChEBI" id="CHEBI:15361"/>
        <dbReference type="ChEBI" id="CHEBI:15378"/>
        <dbReference type="ChEBI" id="CHEBI:30616"/>
        <dbReference type="ChEBI" id="CHEBI:58702"/>
        <dbReference type="ChEBI" id="CHEBI:456216"/>
        <dbReference type="EC" id="2.7.1.40"/>
    </reaction>
</comment>
<evidence type="ECO:0000256" key="13">
    <source>
        <dbReference type="ARBA" id="ARBA00023317"/>
    </source>
</evidence>
<keyword evidence="13 17" id="KW-0670">Pyruvate</keyword>
<reference evidence="17" key="1">
    <citation type="submission" date="2020-08" db="EMBL/GenBank/DDBJ databases">
        <title>Genome public.</title>
        <authorList>
            <person name="Liu C."/>
            <person name="Sun Q."/>
        </authorList>
    </citation>
    <scope>NUCLEOTIDE SEQUENCE</scope>
    <source>
        <strain evidence="17">BX1005</strain>
    </source>
</reference>
<dbReference type="SUPFAM" id="SSF51621">
    <property type="entry name" value="Phosphoenolpyruvate/pyruvate domain"/>
    <property type="match status" value="1"/>
</dbReference>
<evidence type="ECO:0000256" key="14">
    <source>
        <dbReference type="NCBIfam" id="TIGR01064"/>
    </source>
</evidence>
<dbReference type="GO" id="GO:0005524">
    <property type="term" value="F:ATP binding"/>
    <property type="evidence" value="ECO:0007669"/>
    <property type="project" value="UniProtKB-KW"/>
</dbReference>
<dbReference type="InterPro" id="IPR015813">
    <property type="entry name" value="Pyrv/PenolPyrv_kinase-like_dom"/>
</dbReference>
<dbReference type="InterPro" id="IPR040442">
    <property type="entry name" value="Pyrv_kinase-like_dom_sf"/>
</dbReference>
<dbReference type="InterPro" id="IPR015793">
    <property type="entry name" value="Pyrv_Knase_brl"/>
</dbReference>
<evidence type="ECO:0000256" key="10">
    <source>
        <dbReference type="ARBA" id="ARBA00022840"/>
    </source>
</evidence>
<comment type="caution">
    <text evidence="17">The sequence shown here is derived from an EMBL/GenBank/DDBJ whole genome shotgun (WGS) entry which is preliminary data.</text>
</comment>
<evidence type="ECO:0000256" key="6">
    <source>
        <dbReference type="ARBA" id="ARBA00022679"/>
    </source>
</evidence>
<dbReference type="AlphaFoldDB" id="A0A923LSP5"/>
<evidence type="ECO:0000313" key="18">
    <source>
        <dbReference type="Proteomes" id="UP000606720"/>
    </source>
</evidence>
<feature type="domain" description="Pyruvate kinase barrel" evidence="16">
    <location>
        <begin position="2"/>
        <end position="328"/>
    </location>
</feature>
<evidence type="ECO:0000256" key="7">
    <source>
        <dbReference type="ARBA" id="ARBA00022723"/>
    </source>
</evidence>
<dbReference type="InterPro" id="IPR001697">
    <property type="entry name" value="Pyr_Knase"/>
</dbReference>
<keyword evidence="10" id="KW-0067">ATP-binding</keyword>
<evidence type="ECO:0000256" key="5">
    <source>
        <dbReference type="ARBA" id="ARBA00018587"/>
    </source>
</evidence>
<dbReference type="SUPFAM" id="SSF50800">
    <property type="entry name" value="PK beta-barrel domain-like"/>
    <property type="match status" value="1"/>
</dbReference>
<proteinExistence type="inferred from homology"/>
<gene>
    <name evidence="17" type="primary">pyk</name>
    <name evidence="17" type="ORF">H8S17_14215</name>
</gene>
<keyword evidence="11 15" id="KW-0460">Magnesium</keyword>
<keyword evidence="12 15" id="KW-0324">Glycolysis</keyword>
<evidence type="ECO:0000256" key="2">
    <source>
        <dbReference type="ARBA" id="ARBA00004997"/>
    </source>
</evidence>
<accession>A0A923LSP5</accession>
<evidence type="ECO:0000256" key="8">
    <source>
        <dbReference type="ARBA" id="ARBA00022741"/>
    </source>
</evidence>
<evidence type="ECO:0000256" key="12">
    <source>
        <dbReference type="ARBA" id="ARBA00023152"/>
    </source>
</evidence>
<organism evidence="17 18">
    <name type="scientific">Roseburia zhanii</name>
    <dbReference type="NCBI Taxonomy" id="2763064"/>
    <lineage>
        <taxon>Bacteria</taxon>
        <taxon>Bacillati</taxon>
        <taxon>Bacillota</taxon>
        <taxon>Clostridia</taxon>
        <taxon>Lachnospirales</taxon>
        <taxon>Lachnospiraceae</taxon>
        <taxon>Roseburia</taxon>
    </lineage>
</organism>
<dbReference type="NCBIfam" id="TIGR01064">
    <property type="entry name" value="pyruv_kin"/>
    <property type="match status" value="1"/>
</dbReference>
<name>A0A923LSP5_9FIRM</name>